<gene>
    <name evidence="11" type="ORF">TRIADDRAFT_56624</name>
</gene>
<evidence type="ECO:0000256" key="6">
    <source>
        <dbReference type="ARBA" id="ARBA00023170"/>
    </source>
</evidence>
<evidence type="ECO:0000256" key="7">
    <source>
        <dbReference type="ARBA" id="ARBA00023224"/>
    </source>
</evidence>
<keyword evidence="12" id="KW-1185">Reference proteome</keyword>
<keyword evidence="6 8" id="KW-0675">Receptor</keyword>
<dbReference type="Pfam" id="PF00001">
    <property type="entry name" value="7tm_1"/>
    <property type="match status" value="1"/>
</dbReference>
<keyword evidence="7 8" id="KW-0807">Transducer</keyword>
<accession>B3RYP0</accession>
<keyword evidence="4 8" id="KW-0297">G-protein coupled receptor</keyword>
<keyword evidence="3 9" id="KW-1133">Transmembrane helix</keyword>
<feature type="transmembrane region" description="Helical" evidence="9">
    <location>
        <begin position="78"/>
        <end position="99"/>
    </location>
</feature>
<dbReference type="FunFam" id="1.20.1070.10:FF:000278">
    <property type="entry name" value="Trace amine-associated receptor 1"/>
    <property type="match status" value="1"/>
</dbReference>
<comment type="subcellular location">
    <subcellularLocation>
        <location evidence="1">Membrane</location>
        <topology evidence="1">Multi-pass membrane protein</topology>
    </subcellularLocation>
</comment>
<feature type="transmembrane region" description="Helical" evidence="9">
    <location>
        <begin position="6"/>
        <end position="27"/>
    </location>
</feature>
<organism evidence="11 12">
    <name type="scientific">Trichoplax adhaerens</name>
    <name type="common">Trichoplax reptans</name>
    <dbReference type="NCBI Taxonomy" id="10228"/>
    <lineage>
        <taxon>Eukaryota</taxon>
        <taxon>Metazoa</taxon>
        <taxon>Placozoa</taxon>
        <taxon>Uniplacotomia</taxon>
        <taxon>Trichoplacea</taxon>
        <taxon>Trichoplacidae</taxon>
        <taxon>Trichoplax</taxon>
    </lineage>
</organism>
<dbReference type="PANTHER" id="PTHR24235">
    <property type="entry name" value="NEUROPEPTIDE Y RECEPTOR"/>
    <property type="match status" value="1"/>
</dbReference>
<dbReference type="InterPro" id="IPR000276">
    <property type="entry name" value="GPCR_Rhodpsn"/>
</dbReference>
<dbReference type="eggNOG" id="KOG3656">
    <property type="taxonomic scope" value="Eukaryota"/>
</dbReference>
<keyword evidence="2 8" id="KW-0812">Transmembrane</keyword>
<name>B3RYP0_TRIAD</name>
<feature type="transmembrane region" description="Helical" evidence="9">
    <location>
        <begin position="39"/>
        <end position="62"/>
    </location>
</feature>
<dbReference type="AlphaFoldDB" id="B3RYP0"/>
<dbReference type="GeneID" id="6754178"/>
<dbReference type="PRINTS" id="PR00237">
    <property type="entry name" value="GPCRRHODOPSN"/>
</dbReference>
<feature type="transmembrane region" description="Helical" evidence="9">
    <location>
        <begin position="219"/>
        <end position="236"/>
    </location>
</feature>
<dbReference type="PANTHER" id="PTHR24235:SF29">
    <property type="entry name" value="GH23382P"/>
    <property type="match status" value="1"/>
</dbReference>
<dbReference type="PROSITE" id="PS50262">
    <property type="entry name" value="G_PROTEIN_RECEP_F1_2"/>
    <property type="match status" value="1"/>
</dbReference>
<dbReference type="RefSeq" id="XP_002112965.1">
    <property type="nucleotide sequence ID" value="XM_002112929.1"/>
</dbReference>
<evidence type="ECO:0000313" key="11">
    <source>
        <dbReference type="EMBL" id="EDV25075.1"/>
    </source>
</evidence>
<dbReference type="GO" id="GO:0007186">
    <property type="term" value="P:G protein-coupled receptor signaling pathway"/>
    <property type="evidence" value="ECO:0000318"/>
    <property type="project" value="GO_Central"/>
</dbReference>
<dbReference type="EMBL" id="DS985245">
    <property type="protein sequence ID" value="EDV25075.1"/>
    <property type="molecule type" value="Genomic_DNA"/>
</dbReference>
<sequence>MSSLSVIAAIPVLTVGILANIFVLYVITKDSYFYKVTYYLIRVTIISDIISTFTAVLGFTFITAFDNSYIVGGYLCRIFFYIVVTSYTVSVFTLCMISVDRYFAIIKPHSQLYRKHKNRFLVIAQIVSVIIAIGINLPAAWFNNVYPDDTELYDYANVNLQQSIYLISMAIVMYLIPSGILIFCYGSIVNHQIHYVRPGNITNANREDDQLRKKKSIKALIIITASFLLSTWPFFATDIGMAITGKSMRQIGKSHIILYILAFASFSSTVGIAVINPFLCLQFDQNVRKKSLKILRKLMHYKHNLVQEINRDAVVTGHTNAVQPNRFILYNSPSEDILL</sequence>
<protein>
    <recommendedName>
        <fullName evidence="10">G-protein coupled receptors family 1 profile domain-containing protein</fullName>
    </recommendedName>
</protein>
<dbReference type="InterPro" id="IPR017452">
    <property type="entry name" value="GPCR_Rhodpsn_7TM"/>
</dbReference>
<dbReference type="Proteomes" id="UP000009022">
    <property type="component" value="Unassembled WGS sequence"/>
</dbReference>
<dbReference type="OrthoDB" id="2132067at2759"/>
<dbReference type="SUPFAM" id="SSF81321">
    <property type="entry name" value="Family A G protein-coupled receptor-like"/>
    <property type="match status" value="1"/>
</dbReference>
<dbReference type="PhylomeDB" id="B3RYP0"/>
<dbReference type="FunCoup" id="B3RYP0">
    <property type="interactions" value="99"/>
</dbReference>
<evidence type="ECO:0000256" key="3">
    <source>
        <dbReference type="ARBA" id="ARBA00022989"/>
    </source>
</evidence>
<feature type="domain" description="G-protein coupled receptors family 1 profile" evidence="10">
    <location>
        <begin position="19"/>
        <end position="280"/>
    </location>
</feature>
<evidence type="ECO:0000256" key="4">
    <source>
        <dbReference type="ARBA" id="ARBA00023040"/>
    </source>
</evidence>
<reference evidence="11 12" key="1">
    <citation type="journal article" date="2008" name="Nature">
        <title>The Trichoplax genome and the nature of placozoans.</title>
        <authorList>
            <person name="Srivastava M."/>
            <person name="Begovic E."/>
            <person name="Chapman J."/>
            <person name="Putnam N.H."/>
            <person name="Hellsten U."/>
            <person name="Kawashima T."/>
            <person name="Kuo A."/>
            <person name="Mitros T."/>
            <person name="Salamov A."/>
            <person name="Carpenter M.L."/>
            <person name="Signorovitch A.Y."/>
            <person name="Moreno M.A."/>
            <person name="Kamm K."/>
            <person name="Grimwood J."/>
            <person name="Schmutz J."/>
            <person name="Shapiro H."/>
            <person name="Grigoriev I.V."/>
            <person name="Buss L.W."/>
            <person name="Schierwater B."/>
            <person name="Dellaporta S.L."/>
            <person name="Rokhsar D.S."/>
        </authorList>
    </citation>
    <scope>NUCLEOTIDE SEQUENCE [LARGE SCALE GENOMIC DNA]</scope>
    <source>
        <strain evidence="11 12">Grell-BS-1999</strain>
    </source>
</reference>
<dbReference type="GO" id="GO:0032870">
    <property type="term" value="P:cellular response to hormone stimulus"/>
    <property type="evidence" value="ECO:0000318"/>
    <property type="project" value="GO_Central"/>
</dbReference>
<evidence type="ECO:0000256" key="1">
    <source>
        <dbReference type="ARBA" id="ARBA00004141"/>
    </source>
</evidence>
<dbReference type="PROSITE" id="PS00237">
    <property type="entry name" value="G_PROTEIN_RECEP_F1_1"/>
    <property type="match status" value="1"/>
</dbReference>
<dbReference type="CTD" id="6754178"/>
<feature type="transmembrane region" description="Helical" evidence="9">
    <location>
        <begin position="256"/>
        <end position="281"/>
    </location>
</feature>
<evidence type="ECO:0000256" key="9">
    <source>
        <dbReference type="SAM" id="Phobius"/>
    </source>
</evidence>
<dbReference type="InParanoid" id="B3RYP0"/>
<dbReference type="GO" id="GO:0004930">
    <property type="term" value="F:G protein-coupled receptor activity"/>
    <property type="evidence" value="ECO:0000318"/>
    <property type="project" value="GO_Central"/>
</dbReference>
<comment type="similarity">
    <text evidence="8">Belongs to the G-protein coupled receptor 1 family.</text>
</comment>
<dbReference type="HOGENOM" id="CLU_054463_0_0_1"/>
<dbReference type="STRING" id="10228.B3RYP0"/>
<evidence type="ECO:0000313" key="12">
    <source>
        <dbReference type="Proteomes" id="UP000009022"/>
    </source>
</evidence>
<evidence type="ECO:0000256" key="8">
    <source>
        <dbReference type="RuleBase" id="RU000688"/>
    </source>
</evidence>
<evidence type="ECO:0000256" key="5">
    <source>
        <dbReference type="ARBA" id="ARBA00023136"/>
    </source>
</evidence>
<evidence type="ECO:0000256" key="2">
    <source>
        <dbReference type="ARBA" id="ARBA00022692"/>
    </source>
</evidence>
<proteinExistence type="inferred from homology"/>
<dbReference type="Gene3D" id="1.20.1070.10">
    <property type="entry name" value="Rhodopsin 7-helix transmembrane proteins"/>
    <property type="match status" value="1"/>
</dbReference>
<dbReference type="CDD" id="cd00637">
    <property type="entry name" value="7tm_classA_rhodopsin-like"/>
    <property type="match status" value="1"/>
</dbReference>
<feature type="transmembrane region" description="Helical" evidence="9">
    <location>
        <begin position="120"/>
        <end position="142"/>
    </location>
</feature>
<evidence type="ECO:0000259" key="10">
    <source>
        <dbReference type="PROSITE" id="PS50262"/>
    </source>
</evidence>
<dbReference type="KEGG" id="tad:TRIADDRAFT_56624"/>
<keyword evidence="5 9" id="KW-0472">Membrane</keyword>
<feature type="transmembrane region" description="Helical" evidence="9">
    <location>
        <begin position="162"/>
        <end position="188"/>
    </location>
</feature>
<dbReference type="GO" id="GO:0005886">
    <property type="term" value="C:plasma membrane"/>
    <property type="evidence" value="ECO:0000318"/>
    <property type="project" value="GO_Central"/>
</dbReference>